<dbReference type="InterPro" id="IPR027303">
    <property type="entry name" value="Gln_synth_gly_rich_site"/>
</dbReference>
<evidence type="ECO:0000313" key="10">
    <source>
        <dbReference type="EMBL" id="CAB4904165.1"/>
    </source>
</evidence>
<dbReference type="GO" id="GO:0019740">
    <property type="term" value="P:nitrogen utilization"/>
    <property type="evidence" value="ECO:0007669"/>
    <property type="project" value="TreeGrafter"/>
</dbReference>
<evidence type="ECO:0000259" key="9">
    <source>
        <dbReference type="PROSITE" id="PS51987"/>
    </source>
</evidence>
<dbReference type="EMBL" id="CAFBMB010000090">
    <property type="protein sequence ID" value="CAB4904165.1"/>
    <property type="molecule type" value="Genomic_DNA"/>
</dbReference>
<reference evidence="10" key="1">
    <citation type="submission" date="2020-05" db="EMBL/GenBank/DDBJ databases">
        <authorList>
            <person name="Chiriac C."/>
            <person name="Salcher M."/>
            <person name="Ghai R."/>
            <person name="Kavagutti S V."/>
        </authorList>
    </citation>
    <scope>NUCLEOTIDE SEQUENCE</scope>
</reference>
<proteinExistence type="inferred from homology"/>
<dbReference type="InterPro" id="IPR036651">
    <property type="entry name" value="Gln_synt_N_sf"/>
</dbReference>
<dbReference type="GO" id="GO:0005737">
    <property type="term" value="C:cytoplasm"/>
    <property type="evidence" value="ECO:0007669"/>
    <property type="project" value="UniProtKB-SubCell"/>
</dbReference>
<dbReference type="InterPro" id="IPR014746">
    <property type="entry name" value="Gln_synth/guanido_kin_cat_dom"/>
</dbReference>
<dbReference type="Gene3D" id="3.10.20.70">
    <property type="entry name" value="Glutamine synthetase, N-terminal domain"/>
    <property type="match status" value="1"/>
</dbReference>
<dbReference type="NCBIfam" id="TIGR00653">
    <property type="entry name" value="GlnA"/>
    <property type="match status" value="1"/>
</dbReference>
<dbReference type="SMART" id="SM01230">
    <property type="entry name" value="Gln-synt_C"/>
    <property type="match status" value="1"/>
</dbReference>
<evidence type="ECO:0000256" key="1">
    <source>
        <dbReference type="ARBA" id="ARBA00004496"/>
    </source>
</evidence>
<comment type="subcellular location">
    <subcellularLocation>
        <location evidence="1">Cytoplasm</location>
    </subcellularLocation>
</comment>
<dbReference type="InterPro" id="IPR027302">
    <property type="entry name" value="Gln_synth_N_conserv_site"/>
</dbReference>
<evidence type="ECO:0000259" key="8">
    <source>
        <dbReference type="PROSITE" id="PS51986"/>
    </source>
</evidence>
<name>A0A6J7GGT0_9ZZZZ</name>
<sequence>MFTNSSEVLAFIKDNDVKFLDIRFCDLLGVQQHFNIPAHTVDEEFFTVGQLFDGSSIRGFASIHESDMQLIPDVSTAYVDPFRELKTLVMIFDIYNPRNGEIYGRDPRQVAKKAEKYLASTGIADTAFFAPEAEFFIFDDVRYEVSQNRSFYSVDSSEAAWNTGRKEDGGNLANKTPYKGGYFPVSPVDQHADMRDDICIKLEEVGLILERSHHEVGTAGQGEINYRFDTMVKAADDILKFKYVVKNTALEWGKTATFMPKPLFGDNGSGMHTHQSLWNDGKPLFYDENGYGGLSDIARWYIGGLLKHAASVIAFTNPSLNSFHRLVPGFEAPVNLVYSAGNRSAAIRIPITGTNPKAKRIEFRAPDASGNPYLAFAAQMMAGLDGIKNRIEPHEPVDKDLYELPPEEAKNIPQVPASLDEALSALENDHEFLLAGNVFTTDLIETWISYKRENEIKPMAQRPHPFEYELYFGV</sequence>
<dbReference type="InterPro" id="IPR008146">
    <property type="entry name" value="Gln_synth_cat_dom"/>
</dbReference>
<dbReference type="PROSITE" id="PS00181">
    <property type="entry name" value="GLNA_ATP"/>
    <property type="match status" value="1"/>
</dbReference>
<dbReference type="GO" id="GO:0016020">
    <property type="term" value="C:membrane"/>
    <property type="evidence" value="ECO:0007669"/>
    <property type="project" value="TreeGrafter"/>
</dbReference>
<protein>
    <recommendedName>
        <fullName evidence="7">Glutamate--ammonia ligase</fullName>
    </recommendedName>
</protein>
<evidence type="ECO:0000256" key="6">
    <source>
        <dbReference type="ARBA" id="ARBA00022840"/>
    </source>
</evidence>
<evidence type="ECO:0000256" key="3">
    <source>
        <dbReference type="ARBA" id="ARBA00022490"/>
    </source>
</evidence>
<dbReference type="PANTHER" id="PTHR43407">
    <property type="entry name" value="GLUTAMINE SYNTHETASE"/>
    <property type="match status" value="1"/>
</dbReference>
<dbReference type="InterPro" id="IPR004809">
    <property type="entry name" value="Gln_synth_I"/>
</dbReference>
<dbReference type="Pfam" id="PF00120">
    <property type="entry name" value="Gln-synt_C"/>
    <property type="match status" value="1"/>
</dbReference>
<evidence type="ECO:0000256" key="5">
    <source>
        <dbReference type="ARBA" id="ARBA00022741"/>
    </source>
</evidence>
<dbReference type="InterPro" id="IPR008147">
    <property type="entry name" value="Gln_synt_N"/>
</dbReference>
<gene>
    <name evidence="10" type="ORF">UFOPK3516_01092</name>
</gene>
<comment type="similarity">
    <text evidence="2">Belongs to the glutamine synthetase family.</text>
</comment>
<dbReference type="PROSITE" id="PS51986">
    <property type="entry name" value="GS_BETA_GRASP"/>
    <property type="match status" value="1"/>
</dbReference>
<keyword evidence="6" id="KW-0067">ATP-binding</keyword>
<feature type="domain" description="GS catalytic" evidence="9">
    <location>
        <begin position="107"/>
        <end position="474"/>
    </location>
</feature>
<keyword evidence="3" id="KW-0963">Cytoplasm</keyword>
<organism evidence="10">
    <name type="scientific">freshwater metagenome</name>
    <dbReference type="NCBI Taxonomy" id="449393"/>
    <lineage>
        <taxon>unclassified sequences</taxon>
        <taxon>metagenomes</taxon>
        <taxon>ecological metagenomes</taxon>
    </lineage>
</organism>
<dbReference type="PROSITE" id="PS51987">
    <property type="entry name" value="GS_CATALYTIC"/>
    <property type="match status" value="1"/>
</dbReference>
<dbReference type="Pfam" id="PF03951">
    <property type="entry name" value="Gln-synt_N"/>
    <property type="match status" value="1"/>
</dbReference>
<dbReference type="SUPFAM" id="SSF54368">
    <property type="entry name" value="Glutamine synthetase, N-terminal domain"/>
    <property type="match status" value="1"/>
</dbReference>
<dbReference type="Gene3D" id="3.30.590.10">
    <property type="entry name" value="Glutamine synthetase/guanido kinase, catalytic domain"/>
    <property type="match status" value="1"/>
</dbReference>
<evidence type="ECO:0000256" key="7">
    <source>
        <dbReference type="ARBA" id="ARBA00030668"/>
    </source>
</evidence>
<evidence type="ECO:0000256" key="4">
    <source>
        <dbReference type="ARBA" id="ARBA00022598"/>
    </source>
</evidence>
<accession>A0A6J7GGT0</accession>
<dbReference type="GO" id="GO:0005524">
    <property type="term" value="F:ATP binding"/>
    <property type="evidence" value="ECO:0007669"/>
    <property type="project" value="UniProtKB-KW"/>
</dbReference>
<evidence type="ECO:0000256" key="2">
    <source>
        <dbReference type="ARBA" id="ARBA00009897"/>
    </source>
</evidence>
<dbReference type="PANTHER" id="PTHR43407:SF1">
    <property type="entry name" value="LENGSIN"/>
    <property type="match status" value="1"/>
</dbReference>
<dbReference type="GO" id="GO:0006542">
    <property type="term" value="P:glutamine biosynthetic process"/>
    <property type="evidence" value="ECO:0007669"/>
    <property type="project" value="InterPro"/>
</dbReference>
<feature type="domain" description="GS beta-grasp" evidence="8">
    <location>
        <begin position="15"/>
        <end position="99"/>
    </location>
</feature>
<keyword evidence="5" id="KW-0547">Nucleotide-binding</keyword>
<dbReference type="SUPFAM" id="SSF55931">
    <property type="entry name" value="Glutamine synthetase/guanido kinase"/>
    <property type="match status" value="1"/>
</dbReference>
<dbReference type="GO" id="GO:0004356">
    <property type="term" value="F:glutamine synthetase activity"/>
    <property type="evidence" value="ECO:0007669"/>
    <property type="project" value="InterPro"/>
</dbReference>
<dbReference type="PROSITE" id="PS00180">
    <property type="entry name" value="GLNA_1"/>
    <property type="match status" value="1"/>
</dbReference>
<keyword evidence="4" id="KW-0436">Ligase</keyword>
<dbReference type="FunFam" id="3.30.590.10:FF:000001">
    <property type="entry name" value="Glutamine synthetase"/>
    <property type="match status" value="1"/>
</dbReference>
<dbReference type="AlphaFoldDB" id="A0A6J7GGT0"/>